<dbReference type="EMBL" id="MVIT01000066">
    <property type="protein sequence ID" value="OOV42090.1"/>
    <property type="molecule type" value="Genomic_DNA"/>
</dbReference>
<proteinExistence type="predicted"/>
<evidence type="ECO:0000313" key="2">
    <source>
        <dbReference type="Proteomes" id="UP000191008"/>
    </source>
</evidence>
<dbReference type="AlphaFoldDB" id="A0A1T1DMZ1"/>
<protein>
    <submittedName>
        <fullName evidence="1">Uncharacterized protein</fullName>
    </submittedName>
</protein>
<sequence>MIRAVKKENNKVTLLLSQKVEPFIIKSASYLYREIRLLKTLQLFVKSAFVLTLDRRPGKFCLL</sequence>
<name>A0A1T1DMZ1_9LEPT</name>
<accession>A0A1T1DMZ1</accession>
<gene>
    <name evidence="1" type="ORF">B1J93_10825</name>
</gene>
<comment type="caution">
    <text evidence="1">The sequence shown here is derived from an EMBL/GenBank/DDBJ whole genome shotgun (WGS) entry which is preliminary data.</text>
</comment>
<reference evidence="1 2" key="1">
    <citation type="submission" date="2017-02" db="EMBL/GenBank/DDBJ databases">
        <title>Comparative genomic analysis of Brazilian Leptospira kirschneri strains of different serogroups.</title>
        <authorList>
            <person name="Moreno L.Z."/>
            <person name="Miraglia F."/>
            <person name="Kremer F.S."/>
            <person name="Eslabao M.R."/>
            <person name="Lilenbaum W."/>
            <person name="Dellagostin O.A."/>
            <person name="Moreno A.M."/>
        </authorList>
    </citation>
    <scope>NUCLEOTIDE SEQUENCE [LARGE SCALE GENOMIC DNA]</scope>
    <source>
        <strain evidence="1 2">M110/06</strain>
    </source>
</reference>
<evidence type="ECO:0000313" key="1">
    <source>
        <dbReference type="EMBL" id="OOV42090.1"/>
    </source>
</evidence>
<organism evidence="1 2">
    <name type="scientific">Leptospira kirschneri serovar Pomona</name>
    <dbReference type="NCBI Taxonomy" id="561005"/>
    <lineage>
        <taxon>Bacteria</taxon>
        <taxon>Pseudomonadati</taxon>
        <taxon>Spirochaetota</taxon>
        <taxon>Spirochaetia</taxon>
        <taxon>Leptospirales</taxon>
        <taxon>Leptospiraceae</taxon>
        <taxon>Leptospira</taxon>
    </lineage>
</organism>
<dbReference type="Proteomes" id="UP000191008">
    <property type="component" value="Unassembled WGS sequence"/>
</dbReference>